<dbReference type="PANTHER" id="PTHR48079">
    <property type="entry name" value="PROTEIN YEEZ"/>
    <property type="match status" value="1"/>
</dbReference>
<dbReference type="Gene3D" id="3.40.50.720">
    <property type="entry name" value="NAD(P)-binding Rossmann-like Domain"/>
    <property type="match status" value="1"/>
</dbReference>
<evidence type="ECO:0000313" key="2">
    <source>
        <dbReference type="EMBL" id="EHK22095.1"/>
    </source>
</evidence>
<dbReference type="EMBL" id="ABDF02000025">
    <property type="protein sequence ID" value="EHK22095.1"/>
    <property type="molecule type" value="Genomic_DNA"/>
</dbReference>
<protein>
    <recommendedName>
        <fullName evidence="1">3-beta hydroxysteroid dehydrogenase/isomerase domain-containing protein</fullName>
    </recommendedName>
</protein>
<gene>
    <name evidence="2" type="ORF">TRIVIDRAFT_151179</name>
</gene>
<dbReference type="Pfam" id="PF01073">
    <property type="entry name" value="3Beta_HSD"/>
    <property type="match status" value="1"/>
</dbReference>
<reference evidence="2 3" key="1">
    <citation type="journal article" date="2011" name="Genome Biol.">
        <title>Comparative genome sequence analysis underscores mycoparasitism as the ancestral life style of Trichoderma.</title>
        <authorList>
            <person name="Kubicek C.P."/>
            <person name="Herrera-Estrella A."/>
            <person name="Seidl-Seiboth V."/>
            <person name="Martinez D.A."/>
            <person name="Druzhinina I.S."/>
            <person name="Thon M."/>
            <person name="Zeilinger S."/>
            <person name="Casas-Flores S."/>
            <person name="Horwitz B.A."/>
            <person name="Mukherjee P.K."/>
            <person name="Mukherjee M."/>
            <person name="Kredics L."/>
            <person name="Alcaraz L.D."/>
            <person name="Aerts A."/>
            <person name="Antal Z."/>
            <person name="Atanasova L."/>
            <person name="Cervantes-Badillo M.G."/>
            <person name="Challacombe J."/>
            <person name="Chertkov O."/>
            <person name="McCluskey K."/>
            <person name="Coulpier F."/>
            <person name="Deshpande N."/>
            <person name="von Doehren H."/>
            <person name="Ebbole D.J."/>
            <person name="Esquivel-Naranjo E.U."/>
            <person name="Fekete E."/>
            <person name="Flipphi M."/>
            <person name="Glaser F."/>
            <person name="Gomez-Rodriguez E.Y."/>
            <person name="Gruber S."/>
            <person name="Han C."/>
            <person name="Henrissat B."/>
            <person name="Hermosa R."/>
            <person name="Hernandez-Onate M."/>
            <person name="Karaffa L."/>
            <person name="Kosti I."/>
            <person name="Le Crom S."/>
            <person name="Lindquist E."/>
            <person name="Lucas S."/>
            <person name="Luebeck M."/>
            <person name="Luebeck P.S."/>
            <person name="Margeot A."/>
            <person name="Metz B."/>
            <person name="Misra M."/>
            <person name="Nevalainen H."/>
            <person name="Omann M."/>
            <person name="Packer N."/>
            <person name="Perrone G."/>
            <person name="Uresti-Rivera E.E."/>
            <person name="Salamov A."/>
            <person name="Schmoll M."/>
            <person name="Seiboth B."/>
            <person name="Shapiro H."/>
            <person name="Sukno S."/>
            <person name="Tamayo-Ramos J.A."/>
            <person name="Tisch D."/>
            <person name="Wiest A."/>
            <person name="Wilkinson H.H."/>
            <person name="Zhang M."/>
            <person name="Coutinho P.M."/>
            <person name="Kenerley C.M."/>
            <person name="Monte E."/>
            <person name="Baker S.E."/>
            <person name="Grigoriev I.V."/>
        </authorList>
    </citation>
    <scope>NUCLEOTIDE SEQUENCE [LARGE SCALE GENOMIC DNA]</scope>
    <source>
        <strain evidence="3">Gv29-8 / FGSC 10586</strain>
    </source>
</reference>
<dbReference type="InterPro" id="IPR036291">
    <property type="entry name" value="NAD(P)-bd_dom_sf"/>
</dbReference>
<name>G9MTY3_HYPVG</name>
<dbReference type="InterPro" id="IPR002225">
    <property type="entry name" value="3Beta_OHSteriod_DH/Estase"/>
</dbReference>
<dbReference type="GeneID" id="25788114"/>
<dbReference type="Proteomes" id="UP000007115">
    <property type="component" value="Unassembled WGS sequence"/>
</dbReference>
<proteinExistence type="predicted"/>
<dbReference type="OMA" id="NHIQANE"/>
<dbReference type="HOGENOM" id="CLU_007383_1_14_1"/>
<comment type="caution">
    <text evidence="2">The sequence shown here is derived from an EMBL/GenBank/DDBJ whole genome shotgun (WGS) entry which is preliminary data.</text>
</comment>
<dbReference type="SUPFAM" id="SSF51735">
    <property type="entry name" value="NAD(P)-binding Rossmann-fold domains"/>
    <property type="match status" value="1"/>
</dbReference>
<dbReference type="PANTHER" id="PTHR48079:SF6">
    <property type="entry name" value="NAD(P)-BINDING DOMAIN-CONTAINING PROTEIN-RELATED"/>
    <property type="match status" value="1"/>
</dbReference>
<dbReference type="GO" id="GO:0005737">
    <property type="term" value="C:cytoplasm"/>
    <property type="evidence" value="ECO:0007669"/>
    <property type="project" value="TreeGrafter"/>
</dbReference>
<accession>G9MTY3</accession>
<dbReference type="InterPro" id="IPR051783">
    <property type="entry name" value="NAD(P)-dependent_oxidoreduct"/>
</dbReference>
<dbReference type="GO" id="GO:0016616">
    <property type="term" value="F:oxidoreductase activity, acting on the CH-OH group of donors, NAD or NADP as acceptor"/>
    <property type="evidence" value="ECO:0007669"/>
    <property type="project" value="InterPro"/>
</dbReference>
<dbReference type="GO" id="GO:0006694">
    <property type="term" value="P:steroid biosynthetic process"/>
    <property type="evidence" value="ECO:0007669"/>
    <property type="project" value="InterPro"/>
</dbReference>
<sequence>MGNGTQTKWGTILIVGGSGRLGYYIAQELLKQPECSRVVSISRSSKIAHHCDGVEYHTCDIRDKEALEATLRQFMPETIINTAAPAHTSESTPSSEFEQVFVYAQDSLMILAQKVGTKYMICTTSSSVIEGYNHIQANETAPLWPENSTAFPYWVQRARAERRLLALDSPGFQTVSLRLPLIIGEREYAFIPAMLKTMNEGNTGVQIGSDQGLLATVSGTDAARAHVLALRALTRTRDNDVHGEAFYITGKKDLTFWKMARIIWQEAGWKQEKPPFVMPEWAAKLMAVTSQTIMAPFGVEPPLTLHTLRFMCNTWTYDGTKAKNRLGYIPEDDTEDELRKGVRWYLANQVAE</sequence>
<dbReference type="RefSeq" id="XP_013956288.1">
    <property type="nucleotide sequence ID" value="XM_014100813.1"/>
</dbReference>
<evidence type="ECO:0000313" key="3">
    <source>
        <dbReference type="Proteomes" id="UP000007115"/>
    </source>
</evidence>
<dbReference type="VEuPathDB" id="FungiDB:TRIVIDRAFT_151179"/>
<feature type="domain" description="3-beta hydroxysteroid dehydrogenase/isomerase" evidence="1">
    <location>
        <begin position="13"/>
        <end position="273"/>
    </location>
</feature>
<dbReference type="eggNOG" id="KOG1430">
    <property type="taxonomic scope" value="Eukaryota"/>
</dbReference>
<dbReference type="STRING" id="413071.G9MTY3"/>
<organism evidence="2 3">
    <name type="scientific">Hypocrea virens (strain Gv29-8 / FGSC 10586)</name>
    <name type="common">Gliocladium virens</name>
    <name type="synonym">Trichoderma virens</name>
    <dbReference type="NCBI Taxonomy" id="413071"/>
    <lineage>
        <taxon>Eukaryota</taxon>
        <taxon>Fungi</taxon>
        <taxon>Dikarya</taxon>
        <taxon>Ascomycota</taxon>
        <taxon>Pezizomycotina</taxon>
        <taxon>Sordariomycetes</taxon>
        <taxon>Hypocreomycetidae</taxon>
        <taxon>Hypocreales</taxon>
        <taxon>Hypocreaceae</taxon>
        <taxon>Trichoderma</taxon>
    </lineage>
</organism>
<dbReference type="AlphaFoldDB" id="G9MTY3"/>
<dbReference type="GO" id="GO:0004029">
    <property type="term" value="F:aldehyde dehydrogenase (NAD+) activity"/>
    <property type="evidence" value="ECO:0007669"/>
    <property type="project" value="TreeGrafter"/>
</dbReference>
<dbReference type="OrthoDB" id="10058185at2759"/>
<dbReference type="InParanoid" id="G9MTY3"/>
<evidence type="ECO:0000259" key="1">
    <source>
        <dbReference type="Pfam" id="PF01073"/>
    </source>
</evidence>
<keyword evidence="3" id="KW-1185">Reference proteome</keyword>